<evidence type="ECO:0000256" key="2">
    <source>
        <dbReference type="ARBA" id="ARBA00023054"/>
    </source>
</evidence>
<evidence type="ECO:0000313" key="4">
    <source>
        <dbReference type="EMBL" id="KAF2269822.1"/>
    </source>
</evidence>
<dbReference type="PANTHER" id="PTHR39472">
    <property type="entry name" value="EXPRESSED PROTEIN"/>
    <property type="match status" value="1"/>
</dbReference>
<dbReference type="InterPro" id="IPR008555">
    <property type="entry name" value="SIKE"/>
</dbReference>
<evidence type="ECO:0000256" key="3">
    <source>
        <dbReference type="SAM" id="MobiDB-lite"/>
    </source>
</evidence>
<comment type="similarity">
    <text evidence="1">Belongs to the SIKE family.</text>
</comment>
<dbReference type="Pfam" id="PF05769">
    <property type="entry name" value="SIKE"/>
    <property type="match status" value="1"/>
</dbReference>
<dbReference type="Proteomes" id="UP000800093">
    <property type="component" value="Unassembled WGS sequence"/>
</dbReference>
<organism evidence="4 5">
    <name type="scientific">Lojkania enalia</name>
    <dbReference type="NCBI Taxonomy" id="147567"/>
    <lineage>
        <taxon>Eukaryota</taxon>
        <taxon>Fungi</taxon>
        <taxon>Dikarya</taxon>
        <taxon>Ascomycota</taxon>
        <taxon>Pezizomycotina</taxon>
        <taxon>Dothideomycetes</taxon>
        <taxon>Pleosporomycetidae</taxon>
        <taxon>Pleosporales</taxon>
        <taxon>Pleosporales incertae sedis</taxon>
        <taxon>Lojkania</taxon>
    </lineage>
</organism>
<dbReference type="EMBL" id="ML986581">
    <property type="protein sequence ID" value="KAF2269822.1"/>
    <property type="molecule type" value="Genomic_DNA"/>
</dbReference>
<keyword evidence="2" id="KW-0175">Coiled coil</keyword>
<accession>A0A9P4NAU7</accession>
<keyword evidence="5" id="KW-1185">Reference proteome</keyword>
<name>A0A9P4NAU7_9PLEO</name>
<feature type="region of interest" description="Disordered" evidence="3">
    <location>
        <begin position="1"/>
        <end position="41"/>
    </location>
</feature>
<evidence type="ECO:0000256" key="1">
    <source>
        <dbReference type="ARBA" id="ARBA00005537"/>
    </source>
</evidence>
<evidence type="ECO:0000313" key="5">
    <source>
        <dbReference type="Proteomes" id="UP000800093"/>
    </source>
</evidence>
<feature type="compositionally biased region" description="Acidic residues" evidence="3">
    <location>
        <begin position="243"/>
        <end position="253"/>
    </location>
</feature>
<proteinExistence type="inferred from homology"/>
<gene>
    <name evidence="4" type="ORF">CC78DRAFT_539746</name>
</gene>
<dbReference type="PANTHER" id="PTHR39472:SF1">
    <property type="entry name" value="EXPRESSED PROTEIN"/>
    <property type="match status" value="1"/>
</dbReference>
<comment type="caution">
    <text evidence="4">The sequence shown here is derived from an EMBL/GenBank/DDBJ whole genome shotgun (WGS) entry which is preliminary data.</text>
</comment>
<dbReference type="OrthoDB" id="21214at2759"/>
<sequence>MPRQAPSPSPSQTSHQGAVHQPNGIGGGAQSSIPMVNGLASGGQQTDLNHLWSVVQQLSQVLEENRQQTQGIVNGVQAIQVRAAEEGGVGGMGIREVNGELNTATRAAEISALQSQLSAANTTISDLQSSNTALATLVTDYENALALMLEKLRPYAYNQTQAILSLHKHYQTLLDQERATSMQLRIEHGEWQKGLGRVAKYARDAFNAQMDEEMPYKRELKELKDENRVLRKLAGWEERADSSDEETEERVIG</sequence>
<protein>
    <submittedName>
        <fullName evidence="4">Uncharacterized protein</fullName>
    </submittedName>
</protein>
<reference evidence="5" key="1">
    <citation type="journal article" date="2020" name="Stud. Mycol.">
        <title>101 Dothideomycetes genomes: A test case for predicting lifestyles and emergence of pathogens.</title>
        <authorList>
            <person name="Haridas S."/>
            <person name="Albert R."/>
            <person name="Binder M."/>
            <person name="Bloem J."/>
            <person name="LaButti K."/>
            <person name="Salamov A."/>
            <person name="Andreopoulos B."/>
            <person name="Baker S."/>
            <person name="Barry K."/>
            <person name="Bills G."/>
            <person name="Bluhm B."/>
            <person name="Cannon C."/>
            <person name="Castanera R."/>
            <person name="Culley D."/>
            <person name="Daum C."/>
            <person name="Ezra D."/>
            <person name="Gonzalez J."/>
            <person name="Henrissat B."/>
            <person name="Kuo A."/>
            <person name="Liang C."/>
            <person name="Lipzen A."/>
            <person name="Lutzoni F."/>
            <person name="Magnuson J."/>
            <person name="Mondo S."/>
            <person name="Nolan M."/>
            <person name="Ohm R."/>
            <person name="Pangilinan J."/>
            <person name="Park H.-J."/>
            <person name="Ramirez L."/>
            <person name="Alfaro M."/>
            <person name="Sun H."/>
            <person name="Tritt A."/>
            <person name="Yoshinaga Y."/>
            <person name="Zwiers L.-H."/>
            <person name="Turgeon B."/>
            <person name="Goodwin S."/>
            <person name="Spatafora J."/>
            <person name="Crous P."/>
            <person name="Grigoriev I."/>
        </authorList>
    </citation>
    <scope>NUCLEOTIDE SEQUENCE [LARGE SCALE GENOMIC DNA]</scope>
    <source>
        <strain evidence="5">CBS 304.66</strain>
    </source>
</reference>
<dbReference type="AlphaFoldDB" id="A0A9P4NAU7"/>
<feature type="region of interest" description="Disordered" evidence="3">
    <location>
        <begin position="234"/>
        <end position="253"/>
    </location>
</feature>